<dbReference type="InterPro" id="IPR026849">
    <property type="entry name" value="ATG2"/>
</dbReference>
<keyword evidence="5" id="KW-0813">Transport</keyword>
<dbReference type="GO" id="GO:0061908">
    <property type="term" value="C:phagophore"/>
    <property type="evidence" value="ECO:0007669"/>
    <property type="project" value="TreeGrafter"/>
</dbReference>
<evidence type="ECO:0000313" key="13">
    <source>
        <dbReference type="Proteomes" id="UP000050640"/>
    </source>
</evidence>
<keyword evidence="13" id="KW-1185">Reference proteome</keyword>
<dbReference type="PANTHER" id="PTHR13190:SF1">
    <property type="entry name" value="AUTOPHAGY-RELATED 2, ISOFORM A"/>
    <property type="match status" value="1"/>
</dbReference>
<evidence type="ECO:0000256" key="9">
    <source>
        <dbReference type="ARBA" id="ARBA00023136"/>
    </source>
</evidence>
<comment type="catalytic activity">
    <reaction evidence="10">
        <text>a 1,2-diacyl-sn-glycero-3-phospho-L-serine(in) = a 1,2-diacyl-sn-glycero-3-phospho-L-serine(out)</text>
        <dbReference type="Rhea" id="RHEA:38663"/>
        <dbReference type="ChEBI" id="CHEBI:57262"/>
    </reaction>
</comment>
<evidence type="ECO:0000256" key="1">
    <source>
        <dbReference type="ARBA" id="ARBA00004406"/>
    </source>
</evidence>
<dbReference type="Proteomes" id="UP000050640">
    <property type="component" value="Unplaced"/>
</dbReference>
<feature type="region of interest" description="Disordered" evidence="12">
    <location>
        <begin position="1161"/>
        <end position="1184"/>
    </location>
</feature>
<sequence length="1654" mass="184808">LYLDILYRIELIDEQLESEAFNAETITSQPRSLSAVPDFNKLFHVKGIRLYTDIFTKPGMRDLSEEKMSASTQVVTSMHLRREKEKTMKKLSASSDSSGEQCEKNGGMLCSVQMSTGSAIYESCYSRNSCMEDEFPSATSSPPSSSGTTTLESNPILFASFSGSVETVIVRVRNNEISSQYSLSSEKEINLNFDGLCVFLAPSQLNILKTFFAAIAKPPPNSDGAQCSLGKPMCMQDYQQVEAELQTRIVPSSQIGTDFQHGNWGGSMMFYDAQRKPSVASIEEQMANVSLNLSDVGDRRGSRFSKEILRNDCSQRTLKNSDTVSDVINVKASICNVVFVLTHKDYLGQDEVRNRGAENIADIISSYKELAEGFFKAASSLRFGVQLNELTRSAKHLYEDDHLQFIGEGVAFDYNQVIGRENYSFSMSVEALDMELLEILLPASSNTGVEENIKLFSFCDNASTTEKSRRLMVTVENGKNLQHYDVTVNLATCESELDISIIDRLSSLLVTKPFHTYPFSSSVHNVNDVSRGLKTDLLFAAMQDASNMPLSLAFVVSCPEWDLNLRIPVVDLRRSESSPTRVPHWKRNLHKESIRLTLMDVRLEMPKFDVSCLRQYGTIIISTSAINGSFNLVETTNSASLDSLILFAGCSETCGGGCVSLKLSYDNRNSSLESTVTRCNEIGYSCASQYDVESEADVKVEGPFSKCIIRNENRMIIVVGNTKEMLEFGENCQSDARISCELTIPVLRVHLPNRHYYEVIYNRLVNDLSMWRPSSPIFNSSDRQRDMGDALGDGLFELCRSSKRKNSTHSECNVSCSHGSTPTVNAVGNEKSHDFCLLANISDGRVLIGTEFEDGVMKKLGQVGAVLQKTQIMTVNGFHGNRELSYFYSTSKVANLVEDVIPYERCVLKKDFAQNFKEGIQVEPVVDEEICFLEEEDNFAIAVRTDFHFLENLKNMLVGIGIRNTVLHLKPSTNADQFWIKQLINFFDIVDYGIPGYEVPQITTELHMHFSSSLLAYEHYFENPSPPLSLRVMLGSCDVSSRIMQDLEIYKFECIFEQLKLFASFSPDAQITGNQNETKKSTKFEHKFIHMLSVGMLQLEVMTVKSSDAADGRPKKCLPFLEVRCKNDLLKLWACSDSLCLVVNAVVELLKAQTSKVAAPKSGLQTPVNNKPAVRNSRRQASTEQQMANIEKMVRSAVSQSRHEICEYPKDSSENLSFSSQVLSNAAINLIGTTEESKPRDSSGILGIDEGFCLLDEIPGSGITTGNGKPWARFLYVDDAAPIIQDDYLTKNDGRSNRSVFFTVNKIHTPFIKYSIDDVSLELHLYGGADFSTSKPPSKPYCISNGGKLRRDNSPIGGHYRDYSAHVKFMFEVYDKDAPALSTRLFSIGSVEILDKMLSSKINKLLYPHVWDQTFPRHSQSPMFSVRLYETPQREGKMKVSLLPLRINADQDTLEFLEDYINDLSGSVALLQAENTTTPKMPEKPWLEVRMDGNTDNTHFAGDAYSDAVTNCVEVTMQNDSFLNEFIGRELETCNDEQRRDSLLTYDLLNLHICDEFHLDEGNSDNLMATERPDSATNLFDESGPITDDITNLMDNTSSPPLSSSNAMIQCFSTEKTNSSIHTVLAATCEETDSAKLKLGVTKEERDNEKSVSV</sequence>
<dbReference type="GO" id="GO:0032266">
    <property type="term" value="F:phosphatidylinositol-3-phosphate binding"/>
    <property type="evidence" value="ECO:0007669"/>
    <property type="project" value="TreeGrafter"/>
</dbReference>
<comment type="subcellular location">
    <subcellularLocation>
        <location evidence="1">Endoplasmic reticulum membrane</location>
        <topology evidence="1">Peripheral membrane protein</topology>
    </subcellularLocation>
    <subcellularLocation>
        <location evidence="2">Preautophagosomal structure membrane</location>
        <topology evidence="2">Peripheral membrane protein</topology>
    </subcellularLocation>
</comment>
<keyword evidence="6" id="KW-0256">Endoplasmic reticulum</keyword>
<evidence type="ECO:0000256" key="10">
    <source>
        <dbReference type="ARBA" id="ARBA00024479"/>
    </source>
</evidence>
<dbReference type="GO" id="GO:0034045">
    <property type="term" value="C:phagophore assembly site membrane"/>
    <property type="evidence" value="ECO:0007669"/>
    <property type="project" value="UniProtKB-SubCell"/>
</dbReference>
<evidence type="ECO:0000256" key="11">
    <source>
        <dbReference type="ARBA" id="ARBA00024615"/>
    </source>
</evidence>
<keyword evidence="9" id="KW-0472">Membrane</keyword>
<comment type="catalytic activity">
    <reaction evidence="11">
        <text>a 1,2-diacyl-sn-glycero-3-phosphoethanolamine(in) = a 1,2-diacyl-sn-glycero-3-phosphoethanolamine(out)</text>
        <dbReference type="Rhea" id="RHEA:38895"/>
        <dbReference type="ChEBI" id="CHEBI:64612"/>
    </reaction>
</comment>
<dbReference type="GO" id="GO:0006869">
    <property type="term" value="P:lipid transport"/>
    <property type="evidence" value="ECO:0007669"/>
    <property type="project" value="UniProtKB-KW"/>
</dbReference>
<evidence type="ECO:0000313" key="14">
    <source>
        <dbReference type="WBParaSite" id="EEL_0001034501-mRNA-1"/>
    </source>
</evidence>
<dbReference type="GO" id="GO:0034727">
    <property type="term" value="P:piecemeal microautophagy of the nucleus"/>
    <property type="evidence" value="ECO:0007669"/>
    <property type="project" value="TreeGrafter"/>
</dbReference>
<accession>A0A0R3S6C3</accession>
<dbReference type="GO" id="GO:0043495">
    <property type="term" value="F:protein-membrane adaptor activity"/>
    <property type="evidence" value="ECO:0007669"/>
    <property type="project" value="TreeGrafter"/>
</dbReference>
<dbReference type="GO" id="GO:0000045">
    <property type="term" value="P:autophagosome assembly"/>
    <property type="evidence" value="ECO:0007669"/>
    <property type="project" value="TreeGrafter"/>
</dbReference>
<evidence type="ECO:0000256" key="4">
    <source>
        <dbReference type="ARBA" id="ARBA00018070"/>
    </source>
</evidence>
<name>A0A0R3S6C3_9BILA</name>
<organism evidence="13 14">
    <name type="scientific">Elaeophora elaphi</name>
    <dbReference type="NCBI Taxonomy" id="1147741"/>
    <lineage>
        <taxon>Eukaryota</taxon>
        <taxon>Metazoa</taxon>
        <taxon>Ecdysozoa</taxon>
        <taxon>Nematoda</taxon>
        <taxon>Chromadorea</taxon>
        <taxon>Rhabditida</taxon>
        <taxon>Spirurina</taxon>
        <taxon>Spiruromorpha</taxon>
        <taxon>Filarioidea</taxon>
        <taxon>Onchocercidae</taxon>
        <taxon>Elaeophora</taxon>
    </lineage>
</organism>
<keyword evidence="7" id="KW-0072">Autophagy</keyword>
<dbReference type="GO" id="GO:0005789">
    <property type="term" value="C:endoplasmic reticulum membrane"/>
    <property type="evidence" value="ECO:0007669"/>
    <property type="project" value="UniProtKB-SubCell"/>
</dbReference>
<dbReference type="PANTHER" id="PTHR13190">
    <property type="entry name" value="AUTOPHAGY-RELATED 2, ISOFORM A"/>
    <property type="match status" value="1"/>
</dbReference>
<evidence type="ECO:0000256" key="2">
    <source>
        <dbReference type="ARBA" id="ARBA00004623"/>
    </source>
</evidence>
<dbReference type="GO" id="GO:0061709">
    <property type="term" value="P:reticulophagy"/>
    <property type="evidence" value="ECO:0007669"/>
    <property type="project" value="TreeGrafter"/>
</dbReference>
<dbReference type="WBParaSite" id="EEL_0001034501-mRNA-1">
    <property type="protein sequence ID" value="EEL_0001034501-mRNA-1"/>
    <property type="gene ID" value="EEL_0001034501"/>
</dbReference>
<comment type="similarity">
    <text evidence="3">Belongs to the ATG2 family.</text>
</comment>
<dbReference type="GO" id="GO:0061723">
    <property type="term" value="P:glycophagy"/>
    <property type="evidence" value="ECO:0007669"/>
    <property type="project" value="TreeGrafter"/>
</dbReference>
<evidence type="ECO:0000256" key="7">
    <source>
        <dbReference type="ARBA" id="ARBA00023006"/>
    </source>
</evidence>
<evidence type="ECO:0000256" key="6">
    <source>
        <dbReference type="ARBA" id="ARBA00022824"/>
    </source>
</evidence>
<dbReference type="GO" id="GO:0000422">
    <property type="term" value="P:autophagy of mitochondrion"/>
    <property type="evidence" value="ECO:0007669"/>
    <property type="project" value="TreeGrafter"/>
</dbReference>
<evidence type="ECO:0000256" key="8">
    <source>
        <dbReference type="ARBA" id="ARBA00023055"/>
    </source>
</evidence>
<evidence type="ECO:0000256" key="3">
    <source>
        <dbReference type="ARBA" id="ARBA00009714"/>
    </source>
</evidence>
<dbReference type="STRING" id="1147741.A0A0R3S6C3"/>
<reference evidence="14" key="1">
    <citation type="submission" date="2017-02" db="UniProtKB">
        <authorList>
            <consortium name="WormBaseParasite"/>
        </authorList>
    </citation>
    <scope>IDENTIFICATION</scope>
</reference>
<feature type="region of interest" description="Disordered" evidence="12">
    <location>
        <begin position="66"/>
        <end position="99"/>
    </location>
</feature>
<evidence type="ECO:0000256" key="5">
    <source>
        <dbReference type="ARBA" id="ARBA00022448"/>
    </source>
</evidence>
<proteinExistence type="inferred from homology"/>
<evidence type="ECO:0000256" key="12">
    <source>
        <dbReference type="SAM" id="MobiDB-lite"/>
    </source>
</evidence>
<keyword evidence="8" id="KW-0445">Lipid transport</keyword>
<protein>
    <recommendedName>
        <fullName evidence="4">Autophagy-related protein 2</fullName>
    </recommendedName>
</protein>